<evidence type="ECO:0000313" key="10">
    <source>
        <dbReference type="Proteomes" id="UP001382935"/>
    </source>
</evidence>
<organism evidence="9 10">
    <name type="scientific">Sphingomonas kaistensis</name>
    <dbReference type="NCBI Taxonomy" id="298708"/>
    <lineage>
        <taxon>Bacteria</taxon>
        <taxon>Pseudomonadati</taxon>
        <taxon>Pseudomonadota</taxon>
        <taxon>Alphaproteobacteria</taxon>
        <taxon>Sphingomonadales</taxon>
        <taxon>Sphingomonadaceae</taxon>
        <taxon>Sphingomonas</taxon>
    </lineage>
</organism>
<feature type="transmembrane region" description="Helical" evidence="7">
    <location>
        <begin position="160"/>
        <end position="178"/>
    </location>
</feature>
<dbReference type="Pfam" id="PF01757">
    <property type="entry name" value="Acyl_transf_3"/>
    <property type="match status" value="1"/>
</dbReference>
<feature type="transmembrane region" description="Helical" evidence="7">
    <location>
        <begin position="275"/>
        <end position="299"/>
    </location>
</feature>
<keyword evidence="9" id="KW-0808">Transferase</keyword>
<dbReference type="GO" id="GO:0016746">
    <property type="term" value="F:acyltransferase activity"/>
    <property type="evidence" value="ECO:0007669"/>
    <property type="project" value="UniProtKB-KW"/>
</dbReference>
<feature type="transmembrane region" description="Helical" evidence="7">
    <location>
        <begin position="107"/>
        <end position="129"/>
    </location>
</feature>
<accession>A0ABZ2G3I9</accession>
<name>A0ABZ2G3I9_9SPHN</name>
<evidence type="ECO:0000256" key="5">
    <source>
        <dbReference type="ARBA" id="ARBA00022989"/>
    </source>
</evidence>
<feature type="transmembrane region" description="Helical" evidence="7">
    <location>
        <begin position="220"/>
        <end position="238"/>
    </location>
</feature>
<gene>
    <name evidence="9" type="ORF">V6R86_13560</name>
</gene>
<feature type="transmembrane region" description="Helical" evidence="7">
    <location>
        <begin position="190"/>
        <end position="208"/>
    </location>
</feature>
<protein>
    <submittedName>
        <fullName evidence="9">Acyltransferase</fullName>
        <ecNumber evidence="9">2.3.1.-</ecNumber>
    </submittedName>
</protein>
<dbReference type="RefSeq" id="WP_338505241.1">
    <property type="nucleotide sequence ID" value="NZ_CP145607.1"/>
</dbReference>
<keyword evidence="9" id="KW-0012">Acyltransferase</keyword>
<reference evidence="9 10" key="1">
    <citation type="submission" date="2024-02" db="EMBL/GenBank/DDBJ databases">
        <title>Full genome sequence of Sphingomonas kaistensis.</title>
        <authorList>
            <person name="Poletto B.L."/>
            <person name="Silva G."/>
            <person name="Galante D."/>
            <person name="Campos K.R."/>
            <person name="Santos M.B.N."/>
            <person name="Sacchi C.T."/>
        </authorList>
    </citation>
    <scope>NUCLEOTIDE SEQUENCE [LARGE SCALE GENOMIC DNA]</scope>
    <source>
        <strain evidence="9 10">MA4R</strain>
    </source>
</reference>
<sequence length="363" mass="40277">MTVRGIACLALVFYHVVGPTSDNGMHLPEGSAWRQAMSSLDFLRMPTFALLAGFLYGSRRVTSSNLGHFLGKRAQRLGLPLLFATLFTVVARRMVYGDQTVPLEAIFFHYQHFWFLQAILLIYFCMAIWDSKSRPGWSTLLIVGFAATMLSRTFFTTTFLSFNGALYLLPYFIVGMILQNHLHLLARAELSRLAIALVVTVLVLQWTAQTAGGTEFHRRMLSATMCGIAGAYLMLVHCPRIAFAQWIGRYSYTIFLWHSISGAAVRHLLERLVVLPTALTFVVLSAVSILIPVAIHLVVQRLPGVSLLVAGIPIKKAVPGTGRRWLAPTNYLSARSSMRLKDQSVGQPLKKEQQAEIVAAVAP</sequence>
<keyword evidence="6 7" id="KW-0472">Membrane</keyword>
<dbReference type="Proteomes" id="UP001382935">
    <property type="component" value="Chromosome"/>
</dbReference>
<evidence type="ECO:0000256" key="2">
    <source>
        <dbReference type="ARBA" id="ARBA00007400"/>
    </source>
</evidence>
<evidence type="ECO:0000256" key="6">
    <source>
        <dbReference type="ARBA" id="ARBA00023136"/>
    </source>
</evidence>
<comment type="subcellular location">
    <subcellularLocation>
        <location evidence="1">Cell membrane</location>
        <topology evidence="1">Multi-pass membrane protein</topology>
    </subcellularLocation>
</comment>
<evidence type="ECO:0000256" key="7">
    <source>
        <dbReference type="SAM" id="Phobius"/>
    </source>
</evidence>
<dbReference type="PANTHER" id="PTHR40074:SF2">
    <property type="entry name" value="O-ACETYLTRANSFERASE WECH"/>
    <property type="match status" value="1"/>
</dbReference>
<comment type="similarity">
    <text evidence="2">Belongs to the acyltransferase 3 family.</text>
</comment>
<dbReference type="EC" id="2.3.1.-" evidence="9"/>
<keyword evidence="3" id="KW-1003">Cell membrane</keyword>
<feature type="transmembrane region" description="Helical" evidence="7">
    <location>
        <begin position="136"/>
        <end position="154"/>
    </location>
</feature>
<evidence type="ECO:0000256" key="3">
    <source>
        <dbReference type="ARBA" id="ARBA00022475"/>
    </source>
</evidence>
<evidence type="ECO:0000256" key="1">
    <source>
        <dbReference type="ARBA" id="ARBA00004651"/>
    </source>
</evidence>
<dbReference type="EMBL" id="CP145607">
    <property type="protein sequence ID" value="WWM71667.1"/>
    <property type="molecule type" value="Genomic_DNA"/>
</dbReference>
<evidence type="ECO:0000313" key="9">
    <source>
        <dbReference type="EMBL" id="WWM71667.1"/>
    </source>
</evidence>
<keyword evidence="4 7" id="KW-0812">Transmembrane</keyword>
<proteinExistence type="inferred from homology"/>
<keyword evidence="5 7" id="KW-1133">Transmembrane helix</keyword>
<feature type="domain" description="Acyltransferase 3" evidence="8">
    <location>
        <begin position="3"/>
        <end position="296"/>
    </location>
</feature>
<dbReference type="InterPro" id="IPR002656">
    <property type="entry name" value="Acyl_transf_3_dom"/>
</dbReference>
<dbReference type="PANTHER" id="PTHR40074">
    <property type="entry name" value="O-ACETYLTRANSFERASE WECH"/>
    <property type="match status" value="1"/>
</dbReference>
<evidence type="ECO:0000259" key="8">
    <source>
        <dbReference type="Pfam" id="PF01757"/>
    </source>
</evidence>
<keyword evidence="10" id="KW-1185">Reference proteome</keyword>
<feature type="transmembrane region" description="Helical" evidence="7">
    <location>
        <begin position="77"/>
        <end position="95"/>
    </location>
</feature>
<evidence type="ECO:0000256" key="4">
    <source>
        <dbReference type="ARBA" id="ARBA00022692"/>
    </source>
</evidence>